<dbReference type="HOGENOM" id="CLU_1805038_0_0_11"/>
<dbReference type="EMBL" id="CP006259">
    <property type="protein sequence ID" value="AGS68569.1"/>
    <property type="molecule type" value="Genomic_DNA"/>
</dbReference>
<dbReference type="RefSeq" id="WP_020939047.1">
    <property type="nucleotide sequence ID" value="NC_021985.1"/>
</dbReference>
<reference evidence="2" key="1">
    <citation type="submission" date="2012-10" db="EMBL/GenBank/DDBJ databases">
        <title>The complete genome sequence of Streptomyces collinus Tu 365.</title>
        <authorList>
            <person name="Ruckert C."/>
            <person name="Szczepanowski R."/>
            <person name="Goesmann A."/>
            <person name="Pross E.K."/>
            <person name="Musiol E.M."/>
            <person name="Blin K."/>
            <person name="Wohlleben W."/>
            <person name="Puhler A."/>
            <person name="Weber T."/>
            <person name="Kalinowski J."/>
        </authorList>
    </citation>
    <scope>NUCLEOTIDE SEQUENCE [LARGE SCALE GENOMIC DNA]</scope>
    <source>
        <strain evidence="2">DSM 40733 / Tue 365</strain>
    </source>
</reference>
<protein>
    <submittedName>
        <fullName evidence="1">Uncharacterized protein</fullName>
    </submittedName>
</protein>
<reference evidence="1 2" key="2">
    <citation type="journal article" date="2013" name="J. Biotechnol.">
        <title>Complete genome sequence of the kirromycin producer Streptomyces collinus Tu 365 consisting of a linear chromosome and two linear plasmids.</title>
        <authorList>
            <person name="Ruckert C."/>
            <person name="Szczepanowski R."/>
            <person name="Albersmeier A."/>
            <person name="Goesmann A."/>
            <person name="Iftime D."/>
            <person name="Musiol E.M."/>
            <person name="Blin K."/>
            <person name="Wohlleben W."/>
            <person name="Puhler A."/>
            <person name="Kalinowski J."/>
            <person name="Weber T."/>
        </authorList>
    </citation>
    <scope>NUCLEOTIDE SEQUENCE [LARGE SCALE GENOMIC DNA]</scope>
    <source>
        <strain evidence="2">DSM 40733 / Tue 365</strain>
    </source>
</reference>
<sequence length="143" mass="15992">MSIDQGTDELIVLQAPQATVLARQLVEGVGSHQERKATVVLASFRGGYWLRRFTEEPDLGAVRPHDRPTSVDWARLRDLLRRPELLDDDRRERGSMGPHLAVLEIAVSLAAGHPLDLCRVAMQLSGAEWRDVLLRMESAADFV</sequence>
<proteinExistence type="predicted"/>
<dbReference type="AlphaFoldDB" id="S5V030"/>
<name>S5V030_STRC3</name>
<dbReference type="PATRIC" id="fig|1214242.5.peg.1801"/>
<dbReference type="KEGG" id="sci:B446_08725"/>
<gene>
    <name evidence="1" type="ORF">B446_08725</name>
</gene>
<keyword evidence="2" id="KW-1185">Reference proteome</keyword>
<accession>S5V030</accession>
<dbReference type="Proteomes" id="UP000015423">
    <property type="component" value="Chromosome"/>
</dbReference>
<organism evidence="1 2">
    <name type="scientific">Streptomyces collinus (strain DSM 40733 / Tue 365)</name>
    <dbReference type="NCBI Taxonomy" id="1214242"/>
    <lineage>
        <taxon>Bacteria</taxon>
        <taxon>Bacillati</taxon>
        <taxon>Actinomycetota</taxon>
        <taxon>Actinomycetes</taxon>
        <taxon>Kitasatosporales</taxon>
        <taxon>Streptomycetaceae</taxon>
        <taxon>Streptomyces</taxon>
    </lineage>
</organism>
<evidence type="ECO:0000313" key="1">
    <source>
        <dbReference type="EMBL" id="AGS68569.1"/>
    </source>
</evidence>
<evidence type="ECO:0000313" key="2">
    <source>
        <dbReference type="Proteomes" id="UP000015423"/>
    </source>
</evidence>